<feature type="region of interest" description="Disordered" evidence="1">
    <location>
        <begin position="1"/>
        <end position="23"/>
    </location>
</feature>
<dbReference type="Proteomes" id="UP001500013">
    <property type="component" value="Unassembled WGS sequence"/>
</dbReference>
<gene>
    <name evidence="2" type="ORF">GCM10009817_38890</name>
</gene>
<evidence type="ECO:0000256" key="1">
    <source>
        <dbReference type="SAM" id="MobiDB-lite"/>
    </source>
</evidence>
<organism evidence="2 3">
    <name type="scientific">Terrabacter lapilli</name>
    <dbReference type="NCBI Taxonomy" id="436231"/>
    <lineage>
        <taxon>Bacteria</taxon>
        <taxon>Bacillati</taxon>
        <taxon>Actinomycetota</taxon>
        <taxon>Actinomycetes</taxon>
        <taxon>Micrococcales</taxon>
        <taxon>Intrasporangiaceae</taxon>
        <taxon>Terrabacter</taxon>
    </lineage>
</organism>
<dbReference type="EMBL" id="BAAAPU010000011">
    <property type="protein sequence ID" value="GAA1992890.1"/>
    <property type="molecule type" value="Genomic_DNA"/>
</dbReference>
<protein>
    <recommendedName>
        <fullName evidence="4">Secreted protein</fullName>
    </recommendedName>
</protein>
<accession>A0ABP5E7H1</accession>
<reference evidence="3" key="1">
    <citation type="journal article" date="2019" name="Int. J. Syst. Evol. Microbiol.">
        <title>The Global Catalogue of Microorganisms (GCM) 10K type strain sequencing project: providing services to taxonomists for standard genome sequencing and annotation.</title>
        <authorList>
            <consortium name="The Broad Institute Genomics Platform"/>
            <consortium name="The Broad Institute Genome Sequencing Center for Infectious Disease"/>
            <person name="Wu L."/>
            <person name="Ma J."/>
        </authorList>
    </citation>
    <scope>NUCLEOTIDE SEQUENCE [LARGE SCALE GENOMIC DNA]</scope>
    <source>
        <strain evidence="3">JCM 15628</strain>
    </source>
</reference>
<sequence>MQPQGAPAGSVHPWDDGHRRRRPRASVEAAALLLAATGLLAACGTSAPSPGLPGGAVTDVLEGGVTGAPDATDVPGQNGVVAPVAPVAPVRPAPPDFAGRAAVVADAVRRAGVPTAPAVPVLLSGWALDLGFDTDEQKIAWNARKVDLAPGVPTHTTGTVTGPMTSGRATRSVGVIGPREALDRALRADSDAPGSCDGVPAVSCRLVVTRAVRGDAPVRTSTGEVRLPVWRLTIDGLSHPISVIAVADGVLEWHVPGSVQPLPGLPETAPLVHQADRLIAVSGSTVEVGIGGGACDVDLAAHVVELDDMVVVGGTSQPDPQDTACPASYESRSARLQLARPLGSRPVIDVVSGRPRILGVPAY</sequence>
<name>A0ABP5E7H1_9MICO</name>
<evidence type="ECO:0000313" key="3">
    <source>
        <dbReference type="Proteomes" id="UP001500013"/>
    </source>
</evidence>
<proteinExistence type="predicted"/>
<keyword evidence="3" id="KW-1185">Reference proteome</keyword>
<comment type="caution">
    <text evidence="2">The sequence shown here is derived from an EMBL/GenBank/DDBJ whole genome shotgun (WGS) entry which is preliminary data.</text>
</comment>
<evidence type="ECO:0000313" key="2">
    <source>
        <dbReference type="EMBL" id="GAA1992890.1"/>
    </source>
</evidence>
<evidence type="ECO:0008006" key="4">
    <source>
        <dbReference type="Google" id="ProtNLM"/>
    </source>
</evidence>